<keyword evidence="2" id="KW-1185">Reference proteome</keyword>
<evidence type="ECO:0000313" key="1">
    <source>
        <dbReference type="EMBL" id="KAF2892048.1"/>
    </source>
</evidence>
<sequence length="128" mass="14320">PYNVIILVESTKVIIKLLYELKEENKKILSYITSQNTAIGSNLLPDVPVELPLKNEHDINLFEQYLLKRDNSFALCDYLSSVGGKDGTSLTNNILKRCLTNQLASSFSFRGKGVKKPFVDLSLKSVVV</sequence>
<dbReference type="AlphaFoldDB" id="A0A8K0GB86"/>
<name>A0A8K0GB86_IGNLU</name>
<feature type="non-terminal residue" evidence="1">
    <location>
        <position position="128"/>
    </location>
</feature>
<feature type="non-terminal residue" evidence="1">
    <location>
        <position position="1"/>
    </location>
</feature>
<proteinExistence type="predicted"/>
<dbReference type="PANTHER" id="PTHR34153:SF2">
    <property type="entry name" value="SI:CH211-262H13.3-RELATED"/>
    <property type="match status" value="1"/>
</dbReference>
<gene>
    <name evidence="1" type="ORF">ILUMI_14125</name>
</gene>
<dbReference type="EMBL" id="VTPC01015221">
    <property type="protein sequence ID" value="KAF2892048.1"/>
    <property type="molecule type" value="Genomic_DNA"/>
</dbReference>
<reference evidence="1" key="1">
    <citation type="submission" date="2019-08" db="EMBL/GenBank/DDBJ databases">
        <title>The genome of the North American firefly Photinus pyralis.</title>
        <authorList>
            <consortium name="Photinus pyralis genome working group"/>
            <person name="Fallon T.R."/>
            <person name="Sander Lower S.E."/>
            <person name="Weng J.-K."/>
        </authorList>
    </citation>
    <scope>NUCLEOTIDE SEQUENCE</scope>
    <source>
        <strain evidence="1">TRF0915ILg1</strain>
        <tissue evidence="1">Whole body</tissue>
    </source>
</reference>
<accession>A0A8K0GB86</accession>
<evidence type="ECO:0008006" key="3">
    <source>
        <dbReference type="Google" id="ProtNLM"/>
    </source>
</evidence>
<protein>
    <recommendedName>
        <fullName evidence="3">DUF4806 domain-containing protein</fullName>
    </recommendedName>
</protein>
<comment type="caution">
    <text evidence="1">The sequence shown here is derived from an EMBL/GenBank/DDBJ whole genome shotgun (WGS) entry which is preliminary data.</text>
</comment>
<evidence type="ECO:0000313" key="2">
    <source>
        <dbReference type="Proteomes" id="UP000801492"/>
    </source>
</evidence>
<dbReference type="OrthoDB" id="7554902at2759"/>
<organism evidence="1 2">
    <name type="scientific">Ignelater luminosus</name>
    <name type="common">Cucubano</name>
    <name type="synonym">Pyrophorus luminosus</name>
    <dbReference type="NCBI Taxonomy" id="2038154"/>
    <lineage>
        <taxon>Eukaryota</taxon>
        <taxon>Metazoa</taxon>
        <taxon>Ecdysozoa</taxon>
        <taxon>Arthropoda</taxon>
        <taxon>Hexapoda</taxon>
        <taxon>Insecta</taxon>
        <taxon>Pterygota</taxon>
        <taxon>Neoptera</taxon>
        <taxon>Endopterygota</taxon>
        <taxon>Coleoptera</taxon>
        <taxon>Polyphaga</taxon>
        <taxon>Elateriformia</taxon>
        <taxon>Elateroidea</taxon>
        <taxon>Elateridae</taxon>
        <taxon>Agrypninae</taxon>
        <taxon>Pyrophorini</taxon>
        <taxon>Ignelater</taxon>
    </lineage>
</organism>
<dbReference type="PANTHER" id="PTHR34153">
    <property type="entry name" value="SI:CH211-262H13.3-RELATED-RELATED"/>
    <property type="match status" value="1"/>
</dbReference>
<dbReference type="Proteomes" id="UP000801492">
    <property type="component" value="Unassembled WGS sequence"/>
</dbReference>